<dbReference type="SMART" id="SM00733">
    <property type="entry name" value="Mterf"/>
    <property type="match status" value="5"/>
</dbReference>
<dbReference type="Pfam" id="PF02536">
    <property type="entry name" value="mTERF"/>
    <property type="match status" value="1"/>
</dbReference>
<proteinExistence type="inferred from homology"/>
<keyword evidence="2" id="KW-0804">Transcription</keyword>
<protein>
    <submittedName>
        <fullName evidence="5">Uncharacterized protein LOC105056512</fullName>
    </submittedName>
</protein>
<gene>
    <name evidence="5" type="primary">LOC105056512</name>
</gene>
<dbReference type="FunFam" id="1.25.70.10:FF:000001">
    <property type="entry name" value="Mitochondrial transcription termination factor-like"/>
    <property type="match status" value="1"/>
</dbReference>
<keyword evidence="3" id="KW-0809">Transit peptide</keyword>
<evidence type="ECO:0000256" key="3">
    <source>
        <dbReference type="ARBA" id="ARBA00022946"/>
    </source>
</evidence>
<dbReference type="KEGG" id="egu:105056512"/>
<dbReference type="Proteomes" id="UP000504607">
    <property type="component" value="Chromosome 13"/>
</dbReference>
<dbReference type="PANTHER" id="PTHR13068">
    <property type="entry name" value="CGI-12 PROTEIN-RELATED"/>
    <property type="match status" value="1"/>
</dbReference>
<reference evidence="5" key="1">
    <citation type="submission" date="2025-08" db="UniProtKB">
        <authorList>
            <consortium name="RefSeq"/>
        </authorList>
    </citation>
    <scope>IDENTIFICATION</scope>
</reference>
<comment type="similarity">
    <text evidence="1">Belongs to the mTERF family.</text>
</comment>
<dbReference type="GeneID" id="105056512"/>
<dbReference type="PANTHER" id="PTHR13068:SF236">
    <property type="entry name" value="OS02G0749800 PROTEIN"/>
    <property type="match status" value="1"/>
</dbReference>
<dbReference type="OrthoDB" id="641315at2759"/>
<keyword evidence="4" id="KW-1185">Reference proteome</keyword>
<name>A0A6I9SC74_ELAGV</name>
<evidence type="ECO:0000313" key="4">
    <source>
        <dbReference type="Proteomes" id="UP000504607"/>
    </source>
</evidence>
<evidence type="ECO:0000256" key="2">
    <source>
        <dbReference type="ARBA" id="ARBA00022472"/>
    </source>
</evidence>
<dbReference type="InterPro" id="IPR038538">
    <property type="entry name" value="MTERF_sf"/>
</dbReference>
<dbReference type="FunCoup" id="A0A6I9SC74">
    <property type="interactions" value="29"/>
</dbReference>
<dbReference type="GO" id="GO:0006353">
    <property type="term" value="P:DNA-templated transcription termination"/>
    <property type="evidence" value="ECO:0007669"/>
    <property type="project" value="UniProtKB-KW"/>
</dbReference>
<organism evidence="4 5">
    <name type="scientific">Elaeis guineensis var. tenera</name>
    <name type="common">Oil palm</name>
    <dbReference type="NCBI Taxonomy" id="51953"/>
    <lineage>
        <taxon>Eukaryota</taxon>
        <taxon>Viridiplantae</taxon>
        <taxon>Streptophyta</taxon>
        <taxon>Embryophyta</taxon>
        <taxon>Tracheophyta</taxon>
        <taxon>Spermatophyta</taxon>
        <taxon>Magnoliopsida</taxon>
        <taxon>Liliopsida</taxon>
        <taxon>Arecaceae</taxon>
        <taxon>Arecoideae</taxon>
        <taxon>Cocoseae</taxon>
        <taxon>Elaeidinae</taxon>
        <taxon>Elaeis</taxon>
    </lineage>
</organism>
<dbReference type="InterPro" id="IPR003690">
    <property type="entry name" value="MTERF"/>
</dbReference>
<accession>A0A6I9SC74</accession>
<dbReference type="Gene3D" id="1.25.70.10">
    <property type="entry name" value="Transcription termination factor 3, mitochondrial"/>
    <property type="match status" value="1"/>
</dbReference>
<dbReference type="AlphaFoldDB" id="A0A6I9SC74"/>
<dbReference type="RefSeq" id="XP_010937027.1">
    <property type="nucleotide sequence ID" value="XM_010938725.3"/>
</dbReference>
<evidence type="ECO:0000313" key="5">
    <source>
        <dbReference type="RefSeq" id="XP_010937027.1"/>
    </source>
</evidence>
<sequence length="383" mass="43433">MLKLSSSLSIPSFYLPYLVGAVHCPSTFTTAVAAAAGKLSAEPHFMADYLVASCGLSPEKAAKASKSLRRITSRQQPDSVLDFFKKHGFDDSHLKKLVYWNPRWLAFNVEKTLVPKFRVLHDLGFTGPDLTHIVMSNPVIIDHTLHHIVSKIQVWRGLLGSDEHLKKFFKGNRWLLGPSIEKTIQPNLSVLKDCGISDQRITLLLKDRPGFIVQKPDALRALIDRAKGLGVHPGSTMFHWALWVLYKVRQEKFDAKLEAMRGFGWSEAEFLAAFRKAPVFLTISVSTLRDKIDFLVREAGCTPSYVARNPVLLTLSLAKRLIPRNRYLEALKSKVLHGGQYDVRTAMVSSEKRFLQYYVLRHVDKFPELNELYAESFERKDAL</sequence>
<dbReference type="InParanoid" id="A0A6I9SC74"/>
<keyword evidence="2" id="KW-0805">Transcription regulation</keyword>
<keyword evidence="2" id="KW-0806">Transcription termination</keyword>
<evidence type="ECO:0000256" key="1">
    <source>
        <dbReference type="ARBA" id="ARBA00007692"/>
    </source>
</evidence>
<dbReference type="GO" id="GO:0003676">
    <property type="term" value="F:nucleic acid binding"/>
    <property type="evidence" value="ECO:0007669"/>
    <property type="project" value="InterPro"/>
</dbReference>